<dbReference type="GO" id="GO:0016758">
    <property type="term" value="F:hexosyltransferase activity"/>
    <property type="evidence" value="ECO:0007669"/>
    <property type="project" value="TreeGrafter"/>
</dbReference>
<evidence type="ECO:0000256" key="2">
    <source>
        <dbReference type="ARBA" id="ARBA00005001"/>
    </source>
</evidence>
<keyword evidence="15" id="KW-1185">Reference proteome</keyword>
<reference evidence="14 15" key="1">
    <citation type="submission" date="2020-02" db="EMBL/GenBank/DDBJ databases">
        <title>Nitrogenibacter mangrovi gen. nov., sp. nov. isolated from mangrove sediment, a denitrifying betaproteobacterium.</title>
        <authorList>
            <person name="Liao H."/>
            <person name="Tian Y."/>
        </authorList>
    </citation>
    <scope>NUCLEOTIDE SEQUENCE [LARGE SCALE GENOMIC DNA]</scope>
    <source>
        <strain evidence="14 15">M9-3-2</strain>
    </source>
</reference>
<keyword evidence="5" id="KW-1003">Cell membrane</keyword>
<organism evidence="14 15">
    <name type="scientific">Nitrogeniibacter mangrovi</name>
    <dbReference type="NCBI Taxonomy" id="2016596"/>
    <lineage>
        <taxon>Bacteria</taxon>
        <taxon>Pseudomonadati</taxon>
        <taxon>Pseudomonadota</taxon>
        <taxon>Betaproteobacteria</taxon>
        <taxon>Rhodocyclales</taxon>
        <taxon>Zoogloeaceae</taxon>
        <taxon>Nitrogeniibacter</taxon>
    </lineage>
</organism>
<keyword evidence="9 12" id="KW-0812">Transmembrane</keyword>
<name>A0A6C1B0Z4_9RHOO</name>
<dbReference type="NCBIfam" id="NF003958">
    <property type="entry name" value="PRK05454.2-1"/>
    <property type="match status" value="1"/>
</dbReference>
<evidence type="ECO:0000256" key="9">
    <source>
        <dbReference type="ARBA" id="ARBA00022692"/>
    </source>
</evidence>
<feature type="transmembrane region" description="Helical" evidence="12">
    <location>
        <begin position="21"/>
        <end position="42"/>
    </location>
</feature>
<evidence type="ECO:0000256" key="3">
    <source>
        <dbReference type="ARBA" id="ARBA00009337"/>
    </source>
</evidence>
<sequence length="697" mass="78303">MPPRSSRKGRAWRFAAYRRRTLFGLLVGLQTAGACFAVLAVLPYHGSTLVEQAIVLVSVILFGWISAGFWMAVTGFFWRRAGGDPHGPARRLAPARIGEVTLAPTAIVYPIYHEDVQRTLSGLASTWRDLERTGQIAHFEFFVLSDSRDPDIWLAEREACLALRERLGPQARIHYRRRVLNLNRKTGNVADFLRRWGRRFRYMIVMDADSVMSGEALVRMVRVMQADERIGILQTSPSLINAVSAHARIQQFANRLYGPLFTEGLAALQLGEAVFWGHNAIIRVEAFMGHCGLPHLRGWGFLRGSVLSHDFVEAACMWRAGYEVWLDPGIEGSYEESPPTLGDELERDRRWAHGNLQHLYFLFRRGISSAHRAAFANGIMAYAASALWFGYLVLITLELAQFTLRPIEYFPDPNSPFPVWPEWQPQWAVRLAFSTLFVLFAPKLLAVIDLLFDRERRRRMGGILAVSAGTLVEMVVSMLLAPIRMLAHTRYVIVTLFNLKVRWAGQNRTEEEGWGDALRHHAPGALLAAAWAGFAFWLQPLFFYWSLPIAIPLLLAAPVSVWLSRFASGRRLRRQGLLVSPEEGAPPPVVRDLLAAPPLRTPSRLTPFEAAVIDPVRFGVHRALARQRRNMPARMQRRAQLVDKALAQGAAGLSVAERSWLVDDGEGLSTLHHAVWLADGDTPWGRQVGALCREGDG</sequence>
<dbReference type="SUPFAM" id="SSF53448">
    <property type="entry name" value="Nucleotide-diphospho-sugar transferases"/>
    <property type="match status" value="1"/>
</dbReference>
<evidence type="ECO:0000256" key="12">
    <source>
        <dbReference type="SAM" id="Phobius"/>
    </source>
</evidence>
<keyword evidence="6" id="KW-0997">Cell inner membrane</keyword>
<comment type="similarity">
    <text evidence="3">Belongs to the glycosyltransferase 2 family. OpgH subfamily.</text>
</comment>
<dbReference type="Proteomes" id="UP000501991">
    <property type="component" value="Chromosome"/>
</dbReference>
<dbReference type="AlphaFoldDB" id="A0A6C1B0Z4"/>
<evidence type="ECO:0000256" key="5">
    <source>
        <dbReference type="ARBA" id="ARBA00022475"/>
    </source>
</evidence>
<evidence type="ECO:0000256" key="10">
    <source>
        <dbReference type="ARBA" id="ARBA00022989"/>
    </source>
</evidence>
<feature type="transmembrane region" description="Helical" evidence="12">
    <location>
        <begin position="54"/>
        <end position="78"/>
    </location>
</feature>
<dbReference type="Pfam" id="PF13632">
    <property type="entry name" value="Glyco_trans_2_3"/>
    <property type="match status" value="1"/>
</dbReference>
<dbReference type="CDD" id="cd04191">
    <property type="entry name" value="Glucan_BSP_MdoH"/>
    <property type="match status" value="1"/>
</dbReference>
<evidence type="ECO:0000256" key="7">
    <source>
        <dbReference type="ARBA" id="ARBA00022676"/>
    </source>
</evidence>
<feature type="transmembrane region" description="Helical" evidence="12">
    <location>
        <begin position="427"/>
        <end position="451"/>
    </location>
</feature>
<dbReference type="RefSeq" id="WP_173764455.1">
    <property type="nucleotide sequence ID" value="NZ_CP048836.1"/>
</dbReference>
<evidence type="ECO:0000256" key="8">
    <source>
        <dbReference type="ARBA" id="ARBA00022679"/>
    </source>
</evidence>
<evidence type="ECO:0000259" key="13">
    <source>
        <dbReference type="Pfam" id="PF13632"/>
    </source>
</evidence>
<dbReference type="KEGG" id="azq:G3580_06305"/>
<dbReference type="InterPro" id="IPR029044">
    <property type="entry name" value="Nucleotide-diphossugar_trans"/>
</dbReference>
<dbReference type="PROSITE" id="PS51257">
    <property type="entry name" value="PROKAR_LIPOPROTEIN"/>
    <property type="match status" value="1"/>
</dbReference>
<comment type="pathway">
    <text evidence="2">Glycan metabolism; osmoregulated periplasmic glucan (OPG) biosynthesis.</text>
</comment>
<feature type="transmembrane region" description="Helical" evidence="12">
    <location>
        <begin position="543"/>
        <end position="564"/>
    </location>
</feature>
<evidence type="ECO:0000313" key="15">
    <source>
        <dbReference type="Proteomes" id="UP000501991"/>
    </source>
</evidence>
<evidence type="ECO:0000256" key="6">
    <source>
        <dbReference type="ARBA" id="ARBA00022519"/>
    </source>
</evidence>
<gene>
    <name evidence="14" type="primary">mdoH</name>
    <name evidence="14" type="ORF">G3580_06305</name>
</gene>
<evidence type="ECO:0000256" key="4">
    <source>
        <dbReference type="ARBA" id="ARBA00020585"/>
    </source>
</evidence>
<dbReference type="PANTHER" id="PTHR43867:SF5">
    <property type="entry name" value="GLUCANS BIOSYNTHESIS GLUCOSYLTRANSFERASE H"/>
    <property type="match status" value="1"/>
</dbReference>
<comment type="subcellular location">
    <subcellularLocation>
        <location evidence="1">Cell inner membrane</location>
        <topology evidence="1">Multi-pass membrane protein</topology>
    </subcellularLocation>
</comment>
<evidence type="ECO:0000313" key="14">
    <source>
        <dbReference type="EMBL" id="QID17291.1"/>
    </source>
</evidence>
<keyword evidence="11 12" id="KW-0472">Membrane</keyword>
<evidence type="ECO:0000256" key="11">
    <source>
        <dbReference type="ARBA" id="ARBA00023136"/>
    </source>
</evidence>
<proteinExistence type="inferred from homology"/>
<feature type="domain" description="Glycosyltransferase 2-like" evidence="13">
    <location>
        <begin position="204"/>
        <end position="399"/>
    </location>
</feature>
<dbReference type="InterPro" id="IPR001173">
    <property type="entry name" value="Glyco_trans_2-like"/>
</dbReference>
<dbReference type="NCBIfam" id="NF003962">
    <property type="entry name" value="PRK05454.2-5"/>
    <property type="match status" value="1"/>
</dbReference>
<feature type="transmembrane region" description="Helical" evidence="12">
    <location>
        <begin position="374"/>
        <end position="397"/>
    </location>
</feature>
<keyword evidence="8 14" id="KW-0808">Transferase</keyword>
<dbReference type="InterPro" id="IPR050321">
    <property type="entry name" value="Glycosyltr_2/OpgH_subfam"/>
</dbReference>
<accession>A0A6C1B0Z4</accession>
<keyword evidence="10 12" id="KW-1133">Transmembrane helix</keyword>
<dbReference type="PANTHER" id="PTHR43867">
    <property type="entry name" value="CELLULOSE SYNTHASE CATALYTIC SUBUNIT A [UDP-FORMING]"/>
    <property type="match status" value="1"/>
</dbReference>
<keyword evidence="7" id="KW-0328">Glycosyltransferase</keyword>
<dbReference type="GO" id="GO:0005886">
    <property type="term" value="C:plasma membrane"/>
    <property type="evidence" value="ECO:0007669"/>
    <property type="project" value="UniProtKB-SubCell"/>
</dbReference>
<protein>
    <recommendedName>
        <fullName evidence="4">Glucans biosynthesis glucosyltransferase H</fullName>
    </recommendedName>
</protein>
<dbReference type="Gene3D" id="3.90.550.10">
    <property type="entry name" value="Spore Coat Polysaccharide Biosynthesis Protein SpsA, Chain A"/>
    <property type="match status" value="1"/>
</dbReference>
<evidence type="ECO:0000256" key="1">
    <source>
        <dbReference type="ARBA" id="ARBA00004429"/>
    </source>
</evidence>
<feature type="transmembrane region" description="Helical" evidence="12">
    <location>
        <begin position="463"/>
        <end position="483"/>
    </location>
</feature>
<dbReference type="EMBL" id="CP048836">
    <property type="protein sequence ID" value="QID17291.1"/>
    <property type="molecule type" value="Genomic_DNA"/>
</dbReference>